<comment type="caution">
    <text evidence="7">The sequence shown here is derived from an EMBL/GenBank/DDBJ whole genome shotgun (WGS) entry which is preliminary data.</text>
</comment>
<accession>A0A5J5ELS6</accession>
<dbReference type="EMBL" id="VXIS01000231">
    <property type="protein sequence ID" value="KAA8895997.1"/>
    <property type="molecule type" value="Genomic_DNA"/>
</dbReference>
<feature type="domain" description="C3H1-type" evidence="6">
    <location>
        <begin position="87"/>
        <end position="115"/>
    </location>
</feature>
<dbReference type="SUPFAM" id="SSF90229">
    <property type="entry name" value="CCCH zinc finger"/>
    <property type="match status" value="1"/>
</dbReference>
<name>A0A5J5ELS6_9PEZI</name>
<dbReference type="GO" id="GO:0008270">
    <property type="term" value="F:zinc ion binding"/>
    <property type="evidence" value="ECO:0007669"/>
    <property type="project" value="UniProtKB-KW"/>
</dbReference>
<keyword evidence="2 4" id="KW-0863">Zinc-finger</keyword>
<dbReference type="OrthoDB" id="411372at2759"/>
<dbReference type="PROSITE" id="PS50103">
    <property type="entry name" value="ZF_C3H1"/>
    <property type="match status" value="2"/>
</dbReference>
<evidence type="ECO:0000256" key="1">
    <source>
        <dbReference type="ARBA" id="ARBA00022723"/>
    </source>
</evidence>
<evidence type="ECO:0000256" key="5">
    <source>
        <dbReference type="SAM" id="MobiDB-lite"/>
    </source>
</evidence>
<evidence type="ECO:0000313" key="8">
    <source>
        <dbReference type="Proteomes" id="UP000326924"/>
    </source>
</evidence>
<feature type="zinc finger region" description="C3H1-type" evidence="4">
    <location>
        <begin position="153"/>
        <end position="181"/>
    </location>
</feature>
<reference evidence="7 8" key="1">
    <citation type="submission" date="2019-09" db="EMBL/GenBank/DDBJ databases">
        <title>Draft genome of the ectomycorrhizal ascomycete Sphaerosporella brunnea.</title>
        <authorList>
            <consortium name="DOE Joint Genome Institute"/>
            <person name="Benucci G.M."/>
            <person name="Marozzi G."/>
            <person name="Antonielli L."/>
            <person name="Sanchez S."/>
            <person name="Marco P."/>
            <person name="Wang X."/>
            <person name="Falini L.B."/>
            <person name="Barry K."/>
            <person name="Haridas S."/>
            <person name="Lipzen A."/>
            <person name="Labutti K."/>
            <person name="Grigoriev I.V."/>
            <person name="Murat C."/>
            <person name="Martin F."/>
            <person name="Albertini E."/>
            <person name="Donnini D."/>
            <person name="Bonito G."/>
        </authorList>
    </citation>
    <scope>NUCLEOTIDE SEQUENCE [LARGE SCALE GENOMIC DNA]</scope>
    <source>
        <strain evidence="7 8">Sb_GMNB300</strain>
    </source>
</reference>
<dbReference type="AlphaFoldDB" id="A0A5J5ELS6"/>
<feature type="compositionally biased region" description="Basic and acidic residues" evidence="5">
    <location>
        <begin position="8"/>
        <end position="21"/>
    </location>
</feature>
<keyword evidence="8" id="KW-1185">Reference proteome</keyword>
<evidence type="ECO:0000256" key="3">
    <source>
        <dbReference type="ARBA" id="ARBA00022833"/>
    </source>
</evidence>
<gene>
    <name evidence="7" type="ORF">FN846DRAFT_966897</name>
</gene>
<dbReference type="InterPro" id="IPR036855">
    <property type="entry name" value="Znf_CCCH_sf"/>
</dbReference>
<sequence length="181" mass="21271">MPRNRNYLNHEDYPPEEDTHGWDYEQPYATYDIPLWMERMGMIQVPEWMRAADGSCTVDYRIGMGTDRPQVYTTSLGKKSADEEDVLPKQPACRFFAKHGHCKYGEECYFAHEKPGEQPEGVPRSRWIKDKEIKMSYEEVARAAREKREDEMGVRTKVCQYWGTFDGCKQGLMCLNRHIDD</sequence>
<keyword evidence="1 4" id="KW-0479">Metal-binding</keyword>
<keyword evidence="3 4" id="KW-0862">Zinc</keyword>
<protein>
    <recommendedName>
        <fullName evidence="6">C3H1-type domain-containing protein</fullName>
    </recommendedName>
</protein>
<evidence type="ECO:0000256" key="2">
    <source>
        <dbReference type="ARBA" id="ARBA00022771"/>
    </source>
</evidence>
<evidence type="ECO:0000313" key="7">
    <source>
        <dbReference type="EMBL" id="KAA8895997.1"/>
    </source>
</evidence>
<organism evidence="7 8">
    <name type="scientific">Sphaerosporella brunnea</name>
    <dbReference type="NCBI Taxonomy" id="1250544"/>
    <lineage>
        <taxon>Eukaryota</taxon>
        <taxon>Fungi</taxon>
        <taxon>Dikarya</taxon>
        <taxon>Ascomycota</taxon>
        <taxon>Pezizomycotina</taxon>
        <taxon>Pezizomycetes</taxon>
        <taxon>Pezizales</taxon>
        <taxon>Pyronemataceae</taxon>
        <taxon>Sphaerosporella</taxon>
    </lineage>
</organism>
<feature type="region of interest" description="Disordered" evidence="5">
    <location>
        <begin position="1"/>
        <end position="21"/>
    </location>
</feature>
<evidence type="ECO:0000259" key="6">
    <source>
        <dbReference type="PROSITE" id="PS50103"/>
    </source>
</evidence>
<dbReference type="SMART" id="SM00356">
    <property type="entry name" value="ZnF_C3H1"/>
    <property type="match status" value="2"/>
</dbReference>
<dbReference type="InParanoid" id="A0A5J5ELS6"/>
<dbReference type="Pfam" id="PF00642">
    <property type="entry name" value="zf-CCCH"/>
    <property type="match status" value="1"/>
</dbReference>
<dbReference type="Proteomes" id="UP000326924">
    <property type="component" value="Unassembled WGS sequence"/>
</dbReference>
<dbReference type="Gene3D" id="4.10.1000.10">
    <property type="entry name" value="Zinc finger, CCCH-type"/>
    <property type="match status" value="1"/>
</dbReference>
<dbReference type="InterPro" id="IPR000571">
    <property type="entry name" value="Znf_CCCH"/>
</dbReference>
<feature type="domain" description="C3H1-type" evidence="6">
    <location>
        <begin position="153"/>
        <end position="181"/>
    </location>
</feature>
<feature type="zinc finger region" description="C3H1-type" evidence="4">
    <location>
        <begin position="87"/>
        <end position="115"/>
    </location>
</feature>
<evidence type="ECO:0000256" key="4">
    <source>
        <dbReference type="PROSITE-ProRule" id="PRU00723"/>
    </source>
</evidence>
<proteinExistence type="predicted"/>